<evidence type="ECO:0000256" key="2">
    <source>
        <dbReference type="SAM" id="SignalP"/>
    </source>
</evidence>
<evidence type="ECO:0000313" key="4">
    <source>
        <dbReference type="EMBL" id="QEL15928.1"/>
    </source>
</evidence>
<dbReference type="RefSeq" id="WP_149110694.1">
    <property type="nucleotide sequence ID" value="NZ_CP042425.1"/>
</dbReference>
<evidence type="ECO:0000313" key="5">
    <source>
        <dbReference type="Proteomes" id="UP000324974"/>
    </source>
</evidence>
<dbReference type="InterPro" id="IPR001330">
    <property type="entry name" value="Prenyltrans"/>
</dbReference>
<feature type="signal peptide" evidence="2">
    <location>
        <begin position="1"/>
        <end position="18"/>
    </location>
</feature>
<dbReference type="InterPro" id="IPR008930">
    <property type="entry name" value="Terpenoid_cyclase/PrenylTrfase"/>
</dbReference>
<reference evidence="5" key="1">
    <citation type="submission" date="2019-08" db="EMBL/GenBank/DDBJ databases">
        <title>Limnoglobus roseus gen. nov., sp. nov., a novel freshwater planctomycete with a giant genome from the family Gemmataceae.</title>
        <authorList>
            <person name="Kulichevskaya I.S."/>
            <person name="Naumoff D.G."/>
            <person name="Miroshnikov K."/>
            <person name="Ivanova A."/>
            <person name="Philippov D.A."/>
            <person name="Hakobyan A."/>
            <person name="Rijpstra I.C."/>
            <person name="Sinninghe Damste J.S."/>
            <person name="Liesack W."/>
            <person name="Dedysh S.N."/>
        </authorList>
    </citation>
    <scope>NUCLEOTIDE SEQUENCE [LARGE SCALE GENOMIC DNA]</scope>
    <source>
        <strain evidence="5">PX52</strain>
    </source>
</reference>
<organism evidence="4 5">
    <name type="scientific">Limnoglobus roseus</name>
    <dbReference type="NCBI Taxonomy" id="2598579"/>
    <lineage>
        <taxon>Bacteria</taxon>
        <taxon>Pseudomonadati</taxon>
        <taxon>Planctomycetota</taxon>
        <taxon>Planctomycetia</taxon>
        <taxon>Gemmatales</taxon>
        <taxon>Gemmataceae</taxon>
        <taxon>Limnoglobus</taxon>
    </lineage>
</organism>
<evidence type="ECO:0000259" key="3">
    <source>
        <dbReference type="Pfam" id="PF00432"/>
    </source>
</evidence>
<dbReference type="AlphaFoldDB" id="A0A5C1AG15"/>
<accession>A0A5C1AG15</accession>
<sequence>MRLLLLAIAFALPSFASAQTAAEKQATLQYLAGLQDAATGTFKLNAKTPPGLRATSSAVRATRYLGGDLAHKDKITAFVLSCYDPATGGFHELDAKPDVTVTAIGVMAAVELGIPEAKFPKAVEYLHANAKTFEDVRIGAAALEALEKKPDWTDAWIKLADAQLNNDGTAGKGDGLARDSASVAAMKLRLGYPLANKAKVIEQIKAGQRPDGAWGKAGAKGGDGETTYRVMRSLMLAKEKPRDAAKLREFFAACRNADGGYGVAPGEPSSVSGVYYQAIVAKWLK</sequence>
<keyword evidence="5" id="KW-1185">Reference proteome</keyword>
<keyword evidence="2" id="KW-0732">Signal</keyword>
<name>A0A5C1AG15_9BACT</name>
<keyword evidence="1" id="KW-0677">Repeat</keyword>
<protein>
    <recommendedName>
        <fullName evidence="3">Prenyltransferase alpha-alpha toroid domain-containing protein</fullName>
    </recommendedName>
</protein>
<evidence type="ECO:0000256" key="1">
    <source>
        <dbReference type="ARBA" id="ARBA00022737"/>
    </source>
</evidence>
<dbReference type="Proteomes" id="UP000324974">
    <property type="component" value="Chromosome"/>
</dbReference>
<feature type="domain" description="Prenyltransferase alpha-alpha toroid" evidence="3">
    <location>
        <begin position="18"/>
        <end position="128"/>
    </location>
</feature>
<gene>
    <name evidence="4" type="ORF">PX52LOC_02864</name>
</gene>
<dbReference type="Gene3D" id="1.50.10.20">
    <property type="match status" value="2"/>
</dbReference>
<dbReference type="KEGG" id="lrs:PX52LOC_02864"/>
<dbReference type="EMBL" id="CP042425">
    <property type="protein sequence ID" value="QEL15928.1"/>
    <property type="molecule type" value="Genomic_DNA"/>
</dbReference>
<dbReference type="OrthoDB" id="9764953at2"/>
<dbReference type="SUPFAM" id="SSF48239">
    <property type="entry name" value="Terpenoid cyclases/Protein prenyltransferases"/>
    <property type="match status" value="1"/>
</dbReference>
<dbReference type="Pfam" id="PF00432">
    <property type="entry name" value="Prenyltrans"/>
    <property type="match status" value="2"/>
</dbReference>
<proteinExistence type="predicted"/>
<feature type="domain" description="Prenyltransferase alpha-alpha toroid" evidence="3">
    <location>
        <begin position="148"/>
        <end position="279"/>
    </location>
</feature>
<dbReference type="GO" id="GO:0003824">
    <property type="term" value="F:catalytic activity"/>
    <property type="evidence" value="ECO:0007669"/>
    <property type="project" value="InterPro"/>
</dbReference>
<feature type="chain" id="PRO_5022932059" description="Prenyltransferase alpha-alpha toroid domain-containing protein" evidence="2">
    <location>
        <begin position="19"/>
        <end position="285"/>
    </location>
</feature>